<keyword evidence="2" id="KW-1185">Reference proteome</keyword>
<protein>
    <submittedName>
        <fullName evidence="1">Uncharacterized protein</fullName>
    </submittedName>
</protein>
<dbReference type="AlphaFoldDB" id="A0A841CD94"/>
<accession>A0A841CD94</accession>
<reference evidence="1 2" key="1">
    <citation type="submission" date="2020-08" db="EMBL/GenBank/DDBJ databases">
        <title>Genomic Encyclopedia of Type Strains, Phase III (KMG-III): the genomes of soil and plant-associated and newly described type strains.</title>
        <authorList>
            <person name="Whitman W."/>
        </authorList>
    </citation>
    <scope>NUCLEOTIDE SEQUENCE [LARGE SCALE GENOMIC DNA]</scope>
    <source>
        <strain evidence="1 2">CECT 8640</strain>
    </source>
</reference>
<dbReference type="EMBL" id="JACHJN010000001">
    <property type="protein sequence ID" value="MBB5954334.1"/>
    <property type="molecule type" value="Genomic_DNA"/>
</dbReference>
<proteinExistence type="predicted"/>
<gene>
    <name evidence="1" type="ORF">FHS29_000904</name>
</gene>
<sequence>MHECHANDDATLLPWRLIDRIVTELSARSTDYVEALAGSAGSRVEIKSDISIGNAVQSRVSGVSIENLRLGVESPRSMFARCVRKPLEAIGTPPAVVVIVDAVDETDSPGLDNEFANLLAGAIGSLGNSALDFRFMLTCRTVEQDRFGRLATEVVDLDRDEPRAGADMLLFCRSRLALTEGAHSDDRAWVVAGKAGGNYLYAKYAIDLVSGTTSAMSVAELPSGLGEMYHEFLVRRVANDLSGRQWRDRYRPVLGLVAVAREPGLTVQDLVGLLHLPESTVEDIVDDLSEFLRLDPRTARRSIFHDSFREFLLVEGTLRIKAAESHRRFSESFLGSAPELVSDYLSRNFAYHLHSAGMHLELCEYVISAERWRAHEKRAGVSLSARFTTLLTACESAIELDSPRMMAGLLLRDLELRAEVGSAAPDVTVHDADDLAHSTLSQVGEYDVNVMWQLVRACQELEAGTHGAASGRLDRLARWCDRSLGGDWQCRIGVLLAHLRVTCGSDGPVGELCHVLLDDVGIAYLKRYLVERGAIAPALGGPDIVDSHRYRQGVLRYAMDLSEKRRDPDGATAVARRVVAMARRSTGGPTLFEDMAVGAATEWLVGNEISGIDGLGGVLARLRDVTYCYADMLASCGRPEIAADAARRREGLRKLEDLRARSSRYPDRMWLDYFIAVALRRHGRQADARTLLRSLRGRLPALDAEPDGAFVADMHLDATHGPCLQGLVFLAAMEAATVRDFALAEDLVSDLLRFHSIDGVSALVHLIAEMEVAGETATRIGSVTDRLADLIVAHLDDEDAGVQLFSAGVALRDLAGAAGRFDALVLRGIDTMVESLSGRVVVGDRADSDESKRALAAALAQAFDAERDAATTNALLEFVDGHQGDEFDDVVGRFLGSVAGGRPVIDELDRITTKHSRDLHAARIRDHLADRDDLAAADAITARFDVADSLSVLSARIRAEARRGELAAVVRLCRQDEHPLRRAHLMLDAGEVITGGPHRLEGQVRGALAEASRFADSIRSGDRRSVASMYYFHARLLARAGLADRAVTTHILATNAYEASVDWIRMMSIRMGGNRYLQDGTEDADYDELEDNIATTILDADRCLSVELVRGRCVEEARDVVLGMAGLGGGLIEYHRHRAWTVAGANELTRVSIAARAAAECGFADILQQLLSSEHDRGATAAWVANRMLDAPAWHQEPRTRQAMLIRLCANALGRRDAATTALAHLVMAAPEAATSIEPSRWLAVLRRGDAARVDDVD</sequence>
<comment type="caution">
    <text evidence="1">The sequence shown here is derived from an EMBL/GenBank/DDBJ whole genome shotgun (WGS) entry which is preliminary data.</text>
</comment>
<evidence type="ECO:0000313" key="1">
    <source>
        <dbReference type="EMBL" id="MBB5954334.1"/>
    </source>
</evidence>
<dbReference type="PANTHER" id="PTHR10039:SF14">
    <property type="entry name" value="NACHT DOMAIN-CONTAINING PROTEIN"/>
    <property type="match status" value="1"/>
</dbReference>
<dbReference type="PANTHER" id="PTHR10039">
    <property type="entry name" value="AMELOGENIN"/>
    <property type="match status" value="1"/>
</dbReference>
<evidence type="ECO:0000313" key="2">
    <source>
        <dbReference type="Proteomes" id="UP000547510"/>
    </source>
</evidence>
<dbReference type="Proteomes" id="UP000547510">
    <property type="component" value="Unassembled WGS sequence"/>
</dbReference>
<name>A0A841CD94_9PSEU</name>
<organism evidence="1 2">
    <name type="scientific">Saccharothrix tamanrassetensis</name>
    <dbReference type="NCBI Taxonomy" id="1051531"/>
    <lineage>
        <taxon>Bacteria</taxon>
        <taxon>Bacillati</taxon>
        <taxon>Actinomycetota</taxon>
        <taxon>Actinomycetes</taxon>
        <taxon>Pseudonocardiales</taxon>
        <taxon>Pseudonocardiaceae</taxon>
        <taxon>Saccharothrix</taxon>
    </lineage>
</organism>